<dbReference type="Proteomes" id="UP000003111">
    <property type="component" value="Unassembled WGS sequence"/>
</dbReference>
<keyword evidence="10" id="KW-1185">Reference proteome</keyword>
<dbReference type="AlphaFoldDB" id="E2SEF2"/>
<feature type="binding site" evidence="4">
    <location>
        <position position="101"/>
    </location>
    <ligand>
        <name>Zn(2+)</name>
        <dbReference type="ChEBI" id="CHEBI:29105"/>
    </ligand>
</feature>
<evidence type="ECO:0000256" key="1">
    <source>
        <dbReference type="ARBA" id="ARBA00009835"/>
    </source>
</evidence>
<name>E2SEF2_9ACTN</name>
<feature type="domain" description="Neutral/alkaline non-lysosomal ceramidase N-terminal" evidence="7">
    <location>
        <begin position="11"/>
        <end position="466"/>
    </location>
</feature>
<dbReference type="Pfam" id="PF17048">
    <property type="entry name" value="Ceramidse_alk_C"/>
    <property type="match status" value="1"/>
</dbReference>
<feature type="active site" description="Nucleophile" evidence="3">
    <location>
        <position position="252"/>
    </location>
</feature>
<dbReference type="HOGENOM" id="CLU_011300_2_0_11"/>
<keyword evidence="4" id="KW-0862">Zinc</keyword>
<evidence type="ECO:0000256" key="2">
    <source>
        <dbReference type="ARBA" id="ARBA00022801"/>
    </source>
</evidence>
<dbReference type="GO" id="GO:0016020">
    <property type="term" value="C:membrane"/>
    <property type="evidence" value="ECO:0007669"/>
    <property type="project" value="GOC"/>
</dbReference>
<dbReference type="GO" id="GO:0046872">
    <property type="term" value="F:metal ion binding"/>
    <property type="evidence" value="ECO:0007669"/>
    <property type="project" value="UniProtKB-KW"/>
</dbReference>
<feature type="region of interest" description="Disordered" evidence="6">
    <location>
        <begin position="250"/>
        <end position="269"/>
    </location>
</feature>
<accession>E2SEF2</accession>
<comment type="cofactor">
    <cofactor evidence="4">
        <name>Zn(2+)</name>
        <dbReference type="ChEBI" id="CHEBI:29105"/>
    </cofactor>
    <text evidence="4">Binds 1 zinc ion per subunit.</text>
</comment>
<dbReference type="PANTHER" id="PTHR12670">
    <property type="entry name" value="CERAMIDASE"/>
    <property type="match status" value="1"/>
</dbReference>
<dbReference type="GO" id="GO:0017040">
    <property type="term" value="F:N-acylsphingosine amidohydrolase activity"/>
    <property type="evidence" value="ECO:0007669"/>
    <property type="project" value="UniProtKB-UniRule"/>
</dbReference>
<comment type="similarity">
    <text evidence="1 5">Belongs to the neutral ceramidase family.</text>
</comment>
<evidence type="ECO:0000256" key="4">
    <source>
        <dbReference type="PIRSR" id="PIRSR606823-2"/>
    </source>
</evidence>
<dbReference type="EMBL" id="ACLF03000007">
    <property type="protein sequence ID" value="EFQ82429.1"/>
    <property type="molecule type" value="Genomic_DNA"/>
</dbReference>
<dbReference type="InterPro" id="IPR031329">
    <property type="entry name" value="NEUT/ALK_ceramidase_N"/>
</dbReference>
<comment type="caution">
    <text evidence="9">The sequence shown here is derived from an EMBL/GenBank/DDBJ whole genome shotgun (WGS) entry which is preliminary data.</text>
</comment>
<evidence type="ECO:0000259" key="7">
    <source>
        <dbReference type="Pfam" id="PF04734"/>
    </source>
</evidence>
<keyword evidence="2 5" id="KW-0378">Hydrolase</keyword>
<dbReference type="EC" id="3.5.1.23" evidence="5"/>
<gene>
    <name evidence="9" type="ORF">HMPREF0063_12411</name>
</gene>
<sequence>MSGMATSQRSFLVGRGRADITGEPWGVGMMGYGMPDQRTRGILSRQTARAFVIDDGSRRIAFVVADIGMFFQAGVDEIHVRLGRRLGGVYSADNVVLTATHTHCGPGGHGHHALYNVTTSGFHRATFERLVDGVVEAVARAHGDLSPARLVLTRGELSDASANRAREAFERNPAPDRAPFPDGVDPAATLLRFERDERLVGAIHWFAVHNTSMTNRNRLISSDNKGWAAAAWEAEDPDLVTAFAQTNAGDLSPNLDLRPGSGPTSDERENTRIIGERQLASARSLAAESGAELEPVVDVRRVHLRLARRTTADGTTGRAVLGASFAAGKLTDGPGSPLFDEGRRNPVPERVSRWFYRRRPGFADAQAPKDLFLPVGPMGWVAETFTVQLVRIGALHLVCLPFEVTVVAGLRIRTAVAAELGARVEDVLLQGYANGYGHYVTTPEEYEVQLYEGGSTLFGRHQLTAITESVVGLARAMATGTDVEPGLAPRPHRFRVNSPAGSARFERGRTLDVLVQPGPAVVGATVSARFAADHPNAVLRATYLRVERRQGDRWVTVADDASPGTTITWSRDRRLRFTADVTWVAGAPGTHRITYVGRTEVSTTTFEVG</sequence>
<dbReference type="InterPro" id="IPR031331">
    <property type="entry name" value="NEUT/ALK_ceramidase_C"/>
</dbReference>
<evidence type="ECO:0000313" key="10">
    <source>
        <dbReference type="Proteomes" id="UP000003111"/>
    </source>
</evidence>
<organism evidence="9 10">
    <name type="scientific">Aeromicrobium marinum DSM 15272</name>
    <dbReference type="NCBI Taxonomy" id="585531"/>
    <lineage>
        <taxon>Bacteria</taxon>
        <taxon>Bacillati</taxon>
        <taxon>Actinomycetota</taxon>
        <taxon>Actinomycetes</taxon>
        <taxon>Propionibacteriales</taxon>
        <taxon>Nocardioidaceae</taxon>
        <taxon>Aeromicrobium</taxon>
    </lineage>
</organism>
<keyword evidence="4" id="KW-0479">Metal-binding</keyword>
<dbReference type="STRING" id="585531.HMPREF0063_12411"/>
<proteinExistence type="inferred from homology"/>
<evidence type="ECO:0000313" key="9">
    <source>
        <dbReference type="EMBL" id="EFQ82429.1"/>
    </source>
</evidence>
<keyword evidence="5" id="KW-0443">Lipid metabolism</keyword>
<evidence type="ECO:0000256" key="6">
    <source>
        <dbReference type="SAM" id="MobiDB-lite"/>
    </source>
</evidence>
<dbReference type="GO" id="GO:0046514">
    <property type="term" value="P:ceramide catabolic process"/>
    <property type="evidence" value="ECO:0007669"/>
    <property type="project" value="InterPro"/>
</dbReference>
<feature type="binding site" evidence="4">
    <location>
        <position position="403"/>
    </location>
    <ligand>
        <name>Zn(2+)</name>
        <dbReference type="ChEBI" id="CHEBI:29105"/>
    </ligand>
</feature>
<comment type="catalytic activity">
    <reaction evidence="5">
        <text>an N-acylsphing-4-enine + H2O = sphing-4-enine + a fatty acid</text>
        <dbReference type="Rhea" id="RHEA:20856"/>
        <dbReference type="ChEBI" id="CHEBI:15377"/>
        <dbReference type="ChEBI" id="CHEBI:28868"/>
        <dbReference type="ChEBI" id="CHEBI:52639"/>
        <dbReference type="ChEBI" id="CHEBI:57756"/>
        <dbReference type="EC" id="3.5.1.23"/>
    </reaction>
</comment>
<dbReference type="InterPro" id="IPR038445">
    <property type="entry name" value="NCDase_C_sf"/>
</dbReference>
<evidence type="ECO:0000256" key="5">
    <source>
        <dbReference type="RuleBase" id="RU366019"/>
    </source>
</evidence>
<dbReference type="Pfam" id="PF04734">
    <property type="entry name" value="Ceramidase_alk"/>
    <property type="match status" value="1"/>
</dbReference>
<dbReference type="GO" id="GO:0046512">
    <property type="term" value="P:sphingosine biosynthetic process"/>
    <property type="evidence" value="ECO:0007669"/>
    <property type="project" value="TreeGrafter"/>
</dbReference>
<feature type="binding site" evidence="4">
    <location>
        <position position="209"/>
    </location>
    <ligand>
        <name>Zn(2+)</name>
        <dbReference type="ChEBI" id="CHEBI:29105"/>
    </ligand>
</feature>
<dbReference type="PANTHER" id="PTHR12670:SF1">
    <property type="entry name" value="NEUTRAL CERAMIDASE"/>
    <property type="match status" value="1"/>
</dbReference>
<reference evidence="9" key="1">
    <citation type="submission" date="2010-08" db="EMBL/GenBank/DDBJ databases">
        <authorList>
            <person name="Muzny D."/>
            <person name="Qin X."/>
            <person name="Buhay C."/>
            <person name="Dugan-Rocha S."/>
            <person name="Ding Y."/>
            <person name="Chen G."/>
            <person name="Hawes A."/>
            <person name="Holder M."/>
            <person name="Jhangiani S."/>
            <person name="Johnson A."/>
            <person name="Khan Z."/>
            <person name="Li Z."/>
            <person name="Liu W."/>
            <person name="Liu X."/>
            <person name="Perez L."/>
            <person name="Shen H."/>
            <person name="Wang Q."/>
            <person name="Watt J."/>
            <person name="Xi L."/>
            <person name="Xin Y."/>
            <person name="Zhou J."/>
            <person name="Deng J."/>
            <person name="Jiang H."/>
            <person name="Liu Y."/>
            <person name="Qu J."/>
            <person name="Song X.-Z."/>
            <person name="Zhang L."/>
            <person name="Villasana D."/>
            <person name="Johnson A."/>
            <person name="Liu J."/>
            <person name="Liyanage D."/>
            <person name="Lorensuhewa L."/>
            <person name="Robinson T."/>
            <person name="Song A."/>
            <person name="Song B.-B."/>
            <person name="Dinh H."/>
            <person name="Thornton R."/>
            <person name="Coyle M."/>
            <person name="Francisco L."/>
            <person name="Jackson L."/>
            <person name="Javaid M."/>
            <person name="Korchina V."/>
            <person name="Kovar C."/>
            <person name="Mata R."/>
            <person name="Mathew T."/>
            <person name="Ngo R."/>
            <person name="Nguyen L."/>
            <person name="Nguyen N."/>
            <person name="Okwuonu G."/>
            <person name="Ongeri F."/>
            <person name="Pham C."/>
            <person name="Simmons D."/>
            <person name="Wilczek-Boney K."/>
            <person name="Hale W."/>
            <person name="Jakkamsetti A."/>
            <person name="Pham P."/>
            <person name="Ruth R."/>
            <person name="San Lucas F."/>
            <person name="Warren J."/>
            <person name="Zhang J."/>
            <person name="Zhao Z."/>
            <person name="Zhou C."/>
            <person name="Zhu D."/>
            <person name="Lee S."/>
            <person name="Bess C."/>
            <person name="Blankenburg K."/>
            <person name="Forbes L."/>
            <person name="Fu Q."/>
            <person name="Gubbala S."/>
            <person name="Hirani K."/>
            <person name="Jayaseelan J.C."/>
            <person name="Lara F."/>
            <person name="Munidasa M."/>
            <person name="Palculict T."/>
            <person name="Patil S."/>
            <person name="Pu L.-L."/>
            <person name="Saada N."/>
            <person name="Tang L."/>
            <person name="Weissenberger G."/>
            <person name="Zhu Y."/>
            <person name="Hemphill L."/>
            <person name="Shang Y."/>
            <person name="Youmans B."/>
            <person name="Ayvaz T."/>
            <person name="Ross M."/>
            <person name="Santibanez J."/>
            <person name="Aqrawi P."/>
            <person name="Gross S."/>
            <person name="Joshi V."/>
            <person name="Fowler G."/>
            <person name="Nazareth L."/>
            <person name="Reid J."/>
            <person name="Worley K."/>
            <person name="Petrosino J."/>
            <person name="Highlander S."/>
            <person name="Gibbs R."/>
        </authorList>
    </citation>
    <scope>NUCLEOTIDE SEQUENCE [LARGE SCALE GENOMIC DNA]</scope>
    <source>
        <strain evidence="9">DSM 15272</strain>
    </source>
</reference>
<dbReference type="GO" id="GO:0042759">
    <property type="term" value="P:long-chain fatty acid biosynthetic process"/>
    <property type="evidence" value="ECO:0007669"/>
    <property type="project" value="TreeGrafter"/>
</dbReference>
<dbReference type="eggNOG" id="COG3356">
    <property type="taxonomic scope" value="Bacteria"/>
</dbReference>
<dbReference type="GO" id="GO:0005576">
    <property type="term" value="C:extracellular region"/>
    <property type="evidence" value="ECO:0007669"/>
    <property type="project" value="TreeGrafter"/>
</dbReference>
<dbReference type="InterPro" id="IPR006823">
    <property type="entry name" value="Ceramidase_alk"/>
</dbReference>
<keyword evidence="5" id="KW-0746">Sphingolipid metabolism</keyword>
<evidence type="ECO:0000259" key="8">
    <source>
        <dbReference type="Pfam" id="PF17048"/>
    </source>
</evidence>
<feature type="binding site" evidence="4">
    <location>
        <position position="439"/>
    </location>
    <ligand>
        <name>Zn(2+)</name>
        <dbReference type="ChEBI" id="CHEBI:29105"/>
    </ligand>
</feature>
<evidence type="ECO:0000256" key="3">
    <source>
        <dbReference type="PIRSR" id="PIRSR606823-1"/>
    </source>
</evidence>
<dbReference type="Gene3D" id="2.60.40.2300">
    <property type="entry name" value="Neutral/alkaline non-lysosomal ceramidase, C-terminal domain"/>
    <property type="match status" value="1"/>
</dbReference>
<feature type="domain" description="Neutral/alkaline non-lysosomal ceramidase C-terminal" evidence="8">
    <location>
        <begin position="512"/>
        <end position="600"/>
    </location>
</feature>
<protein>
    <recommendedName>
        <fullName evidence="5">Neutral ceramidase</fullName>
        <ecNumber evidence="5">3.5.1.23</ecNumber>
    </recommendedName>
</protein>